<dbReference type="AlphaFoldDB" id="A0A3A4RK93"/>
<name>A0A3A4RK93_9BACT</name>
<feature type="domain" description="3-keto-alpha-glucoside-1,2-lyase/3-keto-2-hydroxy-glucal hydratase" evidence="2">
    <location>
        <begin position="39"/>
        <end position="206"/>
    </location>
</feature>
<dbReference type="Pfam" id="PF06439">
    <property type="entry name" value="3keto-disac_hyd"/>
    <property type="match status" value="1"/>
</dbReference>
<proteinExistence type="predicted"/>
<evidence type="ECO:0000259" key="2">
    <source>
        <dbReference type="Pfam" id="PF06439"/>
    </source>
</evidence>
<comment type="caution">
    <text evidence="3">The sequence shown here is derived from an EMBL/GenBank/DDBJ whole genome shotgun (WGS) entry which is preliminary data.</text>
</comment>
<organism evidence="3 4">
    <name type="scientific">Candidatus Auribacter fodinae</name>
    <dbReference type="NCBI Taxonomy" id="2093366"/>
    <lineage>
        <taxon>Bacteria</taxon>
        <taxon>Pseudomonadati</taxon>
        <taxon>Candidatus Auribacterota</taxon>
        <taxon>Candidatus Auribacteria</taxon>
        <taxon>Candidatus Auribacterales</taxon>
        <taxon>Candidatus Auribacteraceae</taxon>
        <taxon>Candidatus Auribacter</taxon>
    </lineage>
</organism>
<dbReference type="InterPro" id="IPR010496">
    <property type="entry name" value="AL/BT2_dom"/>
</dbReference>
<dbReference type="PROSITE" id="PS51257">
    <property type="entry name" value="PROKAR_LIPOPROTEIN"/>
    <property type="match status" value="1"/>
</dbReference>
<protein>
    <submittedName>
        <fullName evidence="3">DUF1080 domain-containing protein</fullName>
    </submittedName>
</protein>
<dbReference type="GO" id="GO:0016787">
    <property type="term" value="F:hydrolase activity"/>
    <property type="evidence" value="ECO:0007669"/>
    <property type="project" value="InterPro"/>
</dbReference>
<sequence length="250" mass="27880">MKSFKVFISAVGVLCGCIVSQSFASVIFEEQFNQLDAGVWVRENVDGAQWNYSSNYGGTITATSHTNFTNQYTDILSYKNDFADFIFSWKYMITNSGPYNDRRLVYFRSAQGSPSPSGYVVYIGADTPEAPQNWVAIHRLDPSLVGMSASAAVTWQFNTWYNFELEASGYDFRLKVWQDGLEKPDTWLVEVTDTAAMYSEGSIGFGNFMHAGTYVDNILVETIETPIPEPASCFLTAVSIIAVGLKKLKK</sequence>
<dbReference type="EMBL" id="QZJZ01000001">
    <property type="protein sequence ID" value="RJP62381.1"/>
    <property type="molecule type" value="Genomic_DNA"/>
</dbReference>
<accession>A0A3A4RK93</accession>
<evidence type="ECO:0000313" key="4">
    <source>
        <dbReference type="Proteomes" id="UP000266426"/>
    </source>
</evidence>
<evidence type="ECO:0000313" key="3">
    <source>
        <dbReference type="EMBL" id="RJP62381.1"/>
    </source>
</evidence>
<feature type="chain" id="PRO_5017364294" evidence="1">
    <location>
        <begin position="25"/>
        <end position="250"/>
    </location>
</feature>
<dbReference type="Gene3D" id="2.60.120.560">
    <property type="entry name" value="Exo-inulinase, domain 1"/>
    <property type="match status" value="1"/>
</dbReference>
<gene>
    <name evidence="3" type="ORF">C4541_00025</name>
</gene>
<reference evidence="3 4" key="1">
    <citation type="journal article" date="2017" name="ISME J.">
        <title>Energy and carbon metabolisms in a deep terrestrial subsurface fluid microbial community.</title>
        <authorList>
            <person name="Momper L."/>
            <person name="Jungbluth S.P."/>
            <person name="Lee M.D."/>
            <person name="Amend J.P."/>
        </authorList>
    </citation>
    <scope>NUCLEOTIDE SEQUENCE [LARGE SCALE GENOMIC DNA]</scope>
    <source>
        <strain evidence="3">SURF_26</strain>
    </source>
</reference>
<dbReference type="Proteomes" id="UP000266426">
    <property type="component" value="Unassembled WGS sequence"/>
</dbReference>
<keyword evidence="1" id="KW-0732">Signal</keyword>
<evidence type="ECO:0000256" key="1">
    <source>
        <dbReference type="SAM" id="SignalP"/>
    </source>
</evidence>
<feature type="signal peptide" evidence="1">
    <location>
        <begin position="1"/>
        <end position="24"/>
    </location>
</feature>